<gene>
    <name evidence="2" type="ORF">SAMN05421771_1718</name>
</gene>
<name>A0A1I6M2H8_9BACT</name>
<feature type="transmembrane region" description="Helical" evidence="1">
    <location>
        <begin position="6"/>
        <end position="24"/>
    </location>
</feature>
<evidence type="ECO:0000313" key="2">
    <source>
        <dbReference type="EMBL" id="SFS09917.1"/>
    </source>
</evidence>
<dbReference type="AlphaFoldDB" id="A0A1I6M2H8"/>
<organism evidence="2 3">
    <name type="scientific">Granulicella pectinivorans</name>
    <dbReference type="NCBI Taxonomy" id="474950"/>
    <lineage>
        <taxon>Bacteria</taxon>
        <taxon>Pseudomonadati</taxon>
        <taxon>Acidobacteriota</taxon>
        <taxon>Terriglobia</taxon>
        <taxon>Terriglobales</taxon>
        <taxon>Acidobacteriaceae</taxon>
        <taxon>Granulicella</taxon>
    </lineage>
</organism>
<keyword evidence="3" id="KW-1185">Reference proteome</keyword>
<keyword evidence="1" id="KW-0472">Membrane</keyword>
<keyword evidence="1" id="KW-0812">Transmembrane</keyword>
<protein>
    <submittedName>
        <fullName evidence="2">Uncharacterized protein</fullName>
    </submittedName>
</protein>
<evidence type="ECO:0000256" key="1">
    <source>
        <dbReference type="SAM" id="Phobius"/>
    </source>
</evidence>
<dbReference type="STRING" id="474950.SAMN05421771_1718"/>
<accession>A0A1I6M2H8</accession>
<dbReference type="EMBL" id="FOZL01000001">
    <property type="protein sequence ID" value="SFS09917.1"/>
    <property type="molecule type" value="Genomic_DNA"/>
</dbReference>
<proteinExistence type="predicted"/>
<sequence>MFYDLLPLILIPVVAGIAIIFCCVKDGKHPVGQGTRRGHWRV</sequence>
<dbReference type="Proteomes" id="UP000199024">
    <property type="component" value="Unassembled WGS sequence"/>
</dbReference>
<evidence type="ECO:0000313" key="3">
    <source>
        <dbReference type="Proteomes" id="UP000199024"/>
    </source>
</evidence>
<reference evidence="2 3" key="1">
    <citation type="submission" date="2016-10" db="EMBL/GenBank/DDBJ databases">
        <authorList>
            <person name="de Groot N.N."/>
        </authorList>
    </citation>
    <scope>NUCLEOTIDE SEQUENCE [LARGE SCALE GENOMIC DNA]</scope>
    <source>
        <strain evidence="2 3">DSM 21001</strain>
    </source>
</reference>
<keyword evidence="1" id="KW-1133">Transmembrane helix</keyword>